<dbReference type="PANTHER" id="PTHR12546:SF33">
    <property type="entry name" value="SPERM VESICLE FUSION PROTEIN FER-1"/>
    <property type="match status" value="1"/>
</dbReference>
<dbReference type="GO" id="GO:0061025">
    <property type="term" value="P:membrane fusion"/>
    <property type="evidence" value="ECO:0007669"/>
    <property type="project" value="TreeGrafter"/>
</dbReference>
<organism evidence="9 10">
    <name type="scientific">Bugula neritina</name>
    <name type="common">Brown bryozoan</name>
    <name type="synonym">Sertularia neritina</name>
    <dbReference type="NCBI Taxonomy" id="10212"/>
    <lineage>
        <taxon>Eukaryota</taxon>
        <taxon>Metazoa</taxon>
        <taxon>Spiralia</taxon>
        <taxon>Lophotrochozoa</taxon>
        <taxon>Bryozoa</taxon>
        <taxon>Gymnolaemata</taxon>
        <taxon>Cheilostomatida</taxon>
        <taxon>Flustrina</taxon>
        <taxon>Buguloidea</taxon>
        <taxon>Bugulidae</taxon>
        <taxon>Bugula</taxon>
    </lineage>
</organism>
<feature type="domain" description="Ferlin B-domain" evidence="8">
    <location>
        <begin position="251"/>
        <end position="324"/>
    </location>
</feature>
<evidence type="ECO:0000259" key="6">
    <source>
        <dbReference type="SMART" id="SM00693"/>
    </source>
</evidence>
<protein>
    <submittedName>
        <fullName evidence="9">Uncharacterized protein</fullName>
    </submittedName>
</protein>
<dbReference type="GO" id="GO:0007009">
    <property type="term" value="P:plasma membrane organization"/>
    <property type="evidence" value="ECO:0007669"/>
    <property type="project" value="TreeGrafter"/>
</dbReference>
<dbReference type="InterPro" id="IPR006614">
    <property type="entry name" value="Peroxin/Ferlin"/>
</dbReference>
<dbReference type="InterPro" id="IPR012560">
    <property type="entry name" value="Ferlin_A-domain"/>
</dbReference>
<evidence type="ECO:0000256" key="1">
    <source>
        <dbReference type="ARBA" id="ARBA00004370"/>
    </source>
</evidence>
<dbReference type="GO" id="GO:0016020">
    <property type="term" value="C:membrane"/>
    <property type="evidence" value="ECO:0007669"/>
    <property type="project" value="UniProtKB-SubCell"/>
</dbReference>
<dbReference type="Proteomes" id="UP000593567">
    <property type="component" value="Unassembled WGS sequence"/>
</dbReference>
<comment type="subcellular location">
    <subcellularLocation>
        <location evidence="1">Membrane</location>
    </subcellularLocation>
</comment>
<dbReference type="SMART" id="SM01200">
    <property type="entry name" value="FerA"/>
    <property type="match status" value="1"/>
</dbReference>
<proteinExistence type="predicted"/>
<accession>A0A7J7IXF1</accession>
<evidence type="ECO:0000256" key="2">
    <source>
        <dbReference type="ARBA" id="ARBA00022692"/>
    </source>
</evidence>
<comment type="caution">
    <text evidence="9">The sequence shown here is derived from an EMBL/GenBank/DDBJ whole genome shotgun (WGS) entry which is preliminary data.</text>
</comment>
<evidence type="ECO:0000259" key="8">
    <source>
        <dbReference type="SMART" id="SM01201"/>
    </source>
</evidence>
<dbReference type="EMBL" id="VXIV02003300">
    <property type="protein sequence ID" value="KAF6018505.1"/>
    <property type="molecule type" value="Genomic_DNA"/>
</dbReference>
<evidence type="ECO:0000256" key="4">
    <source>
        <dbReference type="ARBA" id="ARBA00022989"/>
    </source>
</evidence>
<evidence type="ECO:0000313" key="9">
    <source>
        <dbReference type="EMBL" id="KAF6018505.1"/>
    </source>
</evidence>
<evidence type="ECO:0000256" key="5">
    <source>
        <dbReference type="ARBA" id="ARBA00023136"/>
    </source>
</evidence>
<keyword evidence="10" id="KW-1185">Reference proteome</keyword>
<sequence>MFDWDRISAHDIIASGIVSVSQISRSGDDEEKAEVDVVDCDPEDVTRISKYMRRHRFMLNVAFLEATMICDTDAPVEFEVSIGTYGNKLDDTVMPTASCTQPTNAVFDGCRYNFLPWENKRPCISVESFWEDISFRIDTINILLGIVDMMESRFLKIKTAQKANLPEIEIKSMLYSLMDELAVKLKQPLPRATGSQLSNELDKLQLLNRETEMAGIIEDMEKVRLRDPEPAEILTELSTLAETLKAQAVEPQNSIPDVFIWMLVGNKRTAYYRLPVHQIIYSPDGHSGKYCAKEMTVVLKHPGQKAHREWQIPAKLRLKFWFGKKQFEEEWTKCQTDDVVVMAETYENQVALLGKWVTRGPAMTRPKFSDSTGKLKLKKESFFPPAGWEWAGDWHVSPELSLIYNRDAGHKSFIEDVYELQTRIPAGPWHMAKVFLDRCS</sequence>
<keyword evidence="5" id="KW-0472">Membrane</keyword>
<dbReference type="InterPro" id="IPR037721">
    <property type="entry name" value="Ferlin"/>
</dbReference>
<keyword evidence="3" id="KW-0677">Repeat</keyword>
<dbReference type="SMART" id="SM00693">
    <property type="entry name" value="DysFN"/>
    <property type="match status" value="1"/>
</dbReference>
<evidence type="ECO:0000313" key="10">
    <source>
        <dbReference type="Proteomes" id="UP000593567"/>
    </source>
</evidence>
<gene>
    <name evidence="9" type="ORF">EB796_023180</name>
</gene>
<name>A0A7J7IXF1_BUGNE</name>
<keyword evidence="2" id="KW-0812">Transmembrane</keyword>
<dbReference type="OrthoDB" id="10059618at2759"/>
<dbReference type="PANTHER" id="PTHR12546">
    <property type="entry name" value="FER-1-LIKE"/>
    <property type="match status" value="1"/>
</dbReference>
<dbReference type="Pfam" id="PF08150">
    <property type="entry name" value="FerB"/>
    <property type="match status" value="1"/>
</dbReference>
<feature type="domain" description="Ferlin A-domain" evidence="7">
    <location>
        <begin position="159"/>
        <end position="224"/>
    </location>
</feature>
<feature type="domain" description="Peroxin/Ferlin" evidence="6">
    <location>
        <begin position="338"/>
        <end position="397"/>
    </location>
</feature>
<evidence type="ECO:0000259" key="7">
    <source>
        <dbReference type="SMART" id="SM01200"/>
    </source>
</evidence>
<evidence type="ECO:0000256" key="3">
    <source>
        <dbReference type="ARBA" id="ARBA00022737"/>
    </source>
</evidence>
<reference evidence="9" key="1">
    <citation type="submission" date="2020-06" db="EMBL/GenBank/DDBJ databases">
        <title>Draft genome of Bugula neritina, a colonial animal packing powerful symbionts and potential medicines.</title>
        <authorList>
            <person name="Rayko M."/>
        </authorList>
    </citation>
    <scope>NUCLEOTIDE SEQUENCE [LARGE SCALE GENOMIC DNA]</scope>
    <source>
        <strain evidence="9">Kwan_BN1</strain>
    </source>
</reference>
<dbReference type="InterPro" id="IPR012561">
    <property type="entry name" value="Ferlin_B-domain"/>
</dbReference>
<keyword evidence="4" id="KW-1133">Transmembrane helix</keyword>
<dbReference type="SMART" id="SM01201">
    <property type="entry name" value="FerB"/>
    <property type="match status" value="1"/>
</dbReference>
<dbReference type="AlphaFoldDB" id="A0A7J7IXF1"/>